<evidence type="ECO:0000313" key="2">
    <source>
        <dbReference type="Proteomes" id="UP000016931"/>
    </source>
</evidence>
<reference evidence="1 2" key="1">
    <citation type="journal article" date="2012" name="PLoS Pathog.">
        <title>Diverse lifestyles and strategies of plant pathogenesis encoded in the genomes of eighteen Dothideomycetes fungi.</title>
        <authorList>
            <person name="Ohm R.A."/>
            <person name="Feau N."/>
            <person name="Henrissat B."/>
            <person name="Schoch C.L."/>
            <person name="Horwitz B.A."/>
            <person name="Barry K.W."/>
            <person name="Condon B.J."/>
            <person name="Copeland A.C."/>
            <person name="Dhillon B."/>
            <person name="Glaser F."/>
            <person name="Hesse C.N."/>
            <person name="Kosti I."/>
            <person name="LaButti K."/>
            <person name="Lindquist E.A."/>
            <person name="Lucas S."/>
            <person name="Salamov A.A."/>
            <person name="Bradshaw R.E."/>
            <person name="Ciuffetti L."/>
            <person name="Hamelin R.C."/>
            <person name="Kema G.H.J."/>
            <person name="Lawrence C."/>
            <person name="Scott J.A."/>
            <person name="Spatafora J.W."/>
            <person name="Turgeon B.G."/>
            <person name="de Wit P.J.G.M."/>
            <person name="Zhong S."/>
            <person name="Goodwin S.B."/>
            <person name="Grigoriev I.V."/>
        </authorList>
    </citation>
    <scope>NUCLEOTIDE SEQUENCE [LARGE SCALE GENOMIC DNA]</scope>
    <source>
        <strain evidence="1 2">SO2202</strain>
    </source>
</reference>
<name>N1QKN1_SPHMS</name>
<dbReference type="AlphaFoldDB" id="N1QKN1"/>
<keyword evidence="2" id="KW-1185">Reference proteome</keyword>
<dbReference type="GeneID" id="27900517"/>
<proteinExistence type="predicted"/>
<organism evidence="1 2">
    <name type="scientific">Sphaerulina musiva (strain SO2202)</name>
    <name type="common">Poplar stem canker fungus</name>
    <name type="synonym">Septoria musiva</name>
    <dbReference type="NCBI Taxonomy" id="692275"/>
    <lineage>
        <taxon>Eukaryota</taxon>
        <taxon>Fungi</taxon>
        <taxon>Dikarya</taxon>
        <taxon>Ascomycota</taxon>
        <taxon>Pezizomycotina</taxon>
        <taxon>Dothideomycetes</taxon>
        <taxon>Dothideomycetidae</taxon>
        <taxon>Mycosphaerellales</taxon>
        <taxon>Mycosphaerellaceae</taxon>
        <taxon>Sphaerulina</taxon>
    </lineage>
</organism>
<dbReference type="Proteomes" id="UP000016931">
    <property type="component" value="Unassembled WGS sequence"/>
</dbReference>
<dbReference type="EMBL" id="KB456260">
    <property type="protein sequence ID" value="EMF16842.1"/>
    <property type="molecule type" value="Genomic_DNA"/>
</dbReference>
<dbReference type="RefSeq" id="XP_016764963.1">
    <property type="nucleotide sequence ID" value="XM_016903380.1"/>
</dbReference>
<gene>
    <name evidence="1" type="ORF">SEPMUDRAFT_145975</name>
</gene>
<protein>
    <submittedName>
        <fullName evidence="1">Uncharacterized protein</fullName>
    </submittedName>
</protein>
<dbReference type="HOGENOM" id="CLU_2428450_0_0_1"/>
<evidence type="ECO:0000313" key="1">
    <source>
        <dbReference type="EMBL" id="EMF16842.1"/>
    </source>
</evidence>
<sequence>MFSRIDPGYEIIVYRIGFDSLGGELWLASPSTLKGKNNNITPSRERKESIYLMTSIYALACRTLRVDWQTYPQQHILVLQASPRMRYMLHP</sequence>
<accession>N1QKN1</accession>